<dbReference type="RefSeq" id="WP_265264935.1">
    <property type="nucleotide sequence ID" value="NZ_JAIHOM010000057.1"/>
</dbReference>
<evidence type="ECO:0000313" key="1">
    <source>
        <dbReference type="EMBL" id="MCW6037100.1"/>
    </source>
</evidence>
<reference evidence="1 2" key="1">
    <citation type="submission" date="2021-08" db="EMBL/GenBank/DDBJ databases">
        <title>Draft genome sequence of Spirulina subsalsa with high tolerance to salinity and hype-accumulation of phycocyanin.</title>
        <authorList>
            <person name="Pei H."/>
            <person name="Jiang L."/>
        </authorList>
    </citation>
    <scope>NUCLEOTIDE SEQUENCE [LARGE SCALE GENOMIC DNA]</scope>
    <source>
        <strain evidence="1 2">FACHB-351</strain>
    </source>
</reference>
<keyword evidence="2" id="KW-1185">Reference proteome</keyword>
<sequence>MKNCLRWPQWIKSRGFCRGVGVLLGWGAFPMGTVAQIPTFFPPAIPQQAPGSVPVVGESQFFGGYSYDNVNFPPRLSPNSRFSVQVPYEGPWSLEMARRVDREAFLRSDQMIQVGRFGYGDNALNRTRELEREGLRVRILEEDGNFRRVVYETGGGSFPPSVGVVPPAVVPPTAPAYRVCPDPRSGPTVNLSSRGYLVIIPTGEEQVLSLCQNVRRIVDLNRFVVIRDQPRGLHIAVGFFPRLEEARYWQSRLQSEGFMDARVFYNR</sequence>
<evidence type="ECO:0008006" key="3">
    <source>
        <dbReference type="Google" id="ProtNLM"/>
    </source>
</evidence>
<evidence type="ECO:0000313" key="2">
    <source>
        <dbReference type="Proteomes" id="UP001526426"/>
    </source>
</evidence>
<accession>A0ABT3L6G4</accession>
<organism evidence="1 2">
    <name type="scientific">Spirulina subsalsa FACHB-351</name>
    <dbReference type="NCBI Taxonomy" id="234711"/>
    <lineage>
        <taxon>Bacteria</taxon>
        <taxon>Bacillati</taxon>
        <taxon>Cyanobacteriota</taxon>
        <taxon>Cyanophyceae</taxon>
        <taxon>Spirulinales</taxon>
        <taxon>Spirulinaceae</taxon>
        <taxon>Spirulina</taxon>
    </lineage>
</organism>
<dbReference type="EMBL" id="JAIHOM010000057">
    <property type="protein sequence ID" value="MCW6037100.1"/>
    <property type="molecule type" value="Genomic_DNA"/>
</dbReference>
<gene>
    <name evidence="1" type="ORF">K4A83_12595</name>
</gene>
<comment type="caution">
    <text evidence="1">The sequence shown here is derived from an EMBL/GenBank/DDBJ whole genome shotgun (WGS) entry which is preliminary data.</text>
</comment>
<proteinExistence type="predicted"/>
<name>A0ABT3L6G4_9CYAN</name>
<protein>
    <recommendedName>
        <fullName evidence="3">SPOR domain-containing protein</fullName>
    </recommendedName>
</protein>
<dbReference type="Proteomes" id="UP001526426">
    <property type="component" value="Unassembled WGS sequence"/>
</dbReference>